<organism evidence="1 2">
    <name type="scientific">Caerostris extrusa</name>
    <name type="common">Bark spider</name>
    <name type="synonym">Caerostris bankana</name>
    <dbReference type="NCBI Taxonomy" id="172846"/>
    <lineage>
        <taxon>Eukaryota</taxon>
        <taxon>Metazoa</taxon>
        <taxon>Ecdysozoa</taxon>
        <taxon>Arthropoda</taxon>
        <taxon>Chelicerata</taxon>
        <taxon>Arachnida</taxon>
        <taxon>Araneae</taxon>
        <taxon>Araneomorphae</taxon>
        <taxon>Entelegynae</taxon>
        <taxon>Araneoidea</taxon>
        <taxon>Araneidae</taxon>
        <taxon>Caerostris</taxon>
    </lineage>
</organism>
<protein>
    <submittedName>
        <fullName evidence="1">Uncharacterized protein</fullName>
    </submittedName>
</protein>
<sequence>MVVTARTAAVPDTVTAGSVYEANQKQVAKETDGSGRRSGRSINMLCHEELFTEITFPEESSLADLIPPVLNEVSHRGTENRSFWKKAGETGSSYDLHSSLTRGHVRDGCIVAFFHFQGYST</sequence>
<dbReference type="EMBL" id="BPLR01013521">
    <property type="protein sequence ID" value="GIY61792.1"/>
    <property type="molecule type" value="Genomic_DNA"/>
</dbReference>
<proteinExistence type="predicted"/>
<evidence type="ECO:0000313" key="2">
    <source>
        <dbReference type="Proteomes" id="UP001054945"/>
    </source>
</evidence>
<name>A0AAV4UUP9_CAEEX</name>
<gene>
    <name evidence="1" type="ORF">CEXT_244181</name>
</gene>
<keyword evidence="2" id="KW-1185">Reference proteome</keyword>
<evidence type="ECO:0000313" key="1">
    <source>
        <dbReference type="EMBL" id="GIY61792.1"/>
    </source>
</evidence>
<accession>A0AAV4UUP9</accession>
<dbReference type="AlphaFoldDB" id="A0AAV4UUP9"/>
<comment type="caution">
    <text evidence="1">The sequence shown here is derived from an EMBL/GenBank/DDBJ whole genome shotgun (WGS) entry which is preliminary data.</text>
</comment>
<dbReference type="Proteomes" id="UP001054945">
    <property type="component" value="Unassembled WGS sequence"/>
</dbReference>
<reference evidence="1 2" key="1">
    <citation type="submission" date="2021-06" db="EMBL/GenBank/DDBJ databases">
        <title>Caerostris extrusa draft genome.</title>
        <authorList>
            <person name="Kono N."/>
            <person name="Arakawa K."/>
        </authorList>
    </citation>
    <scope>NUCLEOTIDE SEQUENCE [LARGE SCALE GENOMIC DNA]</scope>
</reference>